<protein>
    <submittedName>
        <fullName evidence="4">Dual specificity protein phosphatase Mpk3</fullName>
    </submittedName>
</protein>
<reference evidence="4 5" key="1">
    <citation type="submission" date="2015-12" db="EMBL/GenBank/DDBJ databases">
        <title>The genome of Folsomia candida.</title>
        <authorList>
            <person name="Faddeeva A."/>
            <person name="Derks M.F."/>
            <person name="Anvar Y."/>
            <person name="Smit S."/>
            <person name="Van Straalen N."/>
            <person name="Roelofs D."/>
        </authorList>
    </citation>
    <scope>NUCLEOTIDE SEQUENCE [LARGE SCALE GENOMIC DNA]</scope>
    <source>
        <strain evidence="4 5">VU population</strain>
        <tissue evidence="4">Whole body</tissue>
    </source>
</reference>
<evidence type="ECO:0000256" key="1">
    <source>
        <dbReference type="ARBA" id="ARBA00022912"/>
    </source>
</evidence>
<dbReference type="PROSITE" id="PS50206">
    <property type="entry name" value="RHODANESE_3"/>
    <property type="match status" value="1"/>
</dbReference>
<dbReference type="PRINTS" id="PR01764">
    <property type="entry name" value="MAPKPHPHTASE"/>
</dbReference>
<dbReference type="STRING" id="158441.A0A226DY08"/>
<keyword evidence="1" id="KW-0904">Protein phosphatase</keyword>
<evidence type="ECO:0000259" key="3">
    <source>
        <dbReference type="PROSITE" id="PS50206"/>
    </source>
</evidence>
<dbReference type="Gene3D" id="3.40.250.10">
    <property type="entry name" value="Rhodanese-like domain"/>
    <property type="match status" value="1"/>
</dbReference>
<dbReference type="PANTHER" id="PTHR10159">
    <property type="entry name" value="DUAL SPECIFICITY PROTEIN PHOSPHATASE"/>
    <property type="match status" value="1"/>
</dbReference>
<evidence type="ECO:0000313" key="4">
    <source>
        <dbReference type="EMBL" id="OXA50355.1"/>
    </source>
</evidence>
<keyword evidence="5" id="KW-1185">Reference proteome</keyword>
<name>A0A226DY08_FOLCA</name>
<feature type="compositionally biased region" description="Low complexity" evidence="2">
    <location>
        <begin position="24"/>
        <end position="36"/>
    </location>
</feature>
<dbReference type="OMA" id="IMIRRIA"/>
<dbReference type="InterPro" id="IPR029021">
    <property type="entry name" value="Prot-tyrosine_phosphatase-like"/>
</dbReference>
<dbReference type="PANTHER" id="PTHR10159:SF519">
    <property type="entry name" value="DUAL SPECIFICITY PROTEIN PHOSPHATASE MPK3"/>
    <property type="match status" value="1"/>
</dbReference>
<evidence type="ECO:0000256" key="2">
    <source>
        <dbReference type="SAM" id="MobiDB-lite"/>
    </source>
</evidence>
<dbReference type="GO" id="GO:0008330">
    <property type="term" value="F:protein tyrosine/threonine phosphatase activity"/>
    <property type="evidence" value="ECO:0007669"/>
    <property type="project" value="TreeGrafter"/>
</dbReference>
<dbReference type="OrthoDB" id="165342at2759"/>
<dbReference type="GO" id="GO:0005829">
    <property type="term" value="C:cytosol"/>
    <property type="evidence" value="ECO:0007669"/>
    <property type="project" value="TreeGrafter"/>
</dbReference>
<feature type="domain" description="Rhodanese" evidence="3">
    <location>
        <begin position="85"/>
        <end position="208"/>
    </location>
</feature>
<dbReference type="GO" id="GO:0033550">
    <property type="term" value="F:MAP kinase tyrosine phosphatase activity"/>
    <property type="evidence" value="ECO:0007669"/>
    <property type="project" value="TreeGrafter"/>
</dbReference>
<organism evidence="4 5">
    <name type="scientific">Folsomia candida</name>
    <name type="common">Springtail</name>
    <dbReference type="NCBI Taxonomy" id="158441"/>
    <lineage>
        <taxon>Eukaryota</taxon>
        <taxon>Metazoa</taxon>
        <taxon>Ecdysozoa</taxon>
        <taxon>Arthropoda</taxon>
        <taxon>Hexapoda</taxon>
        <taxon>Collembola</taxon>
        <taxon>Entomobryomorpha</taxon>
        <taxon>Isotomoidea</taxon>
        <taxon>Isotomidae</taxon>
        <taxon>Proisotominae</taxon>
        <taxon>Folsomia</taxon>
    </lineage>
</organism>
<gene>
    <name evidence="4" type="ORF">Fcan01_15314</name>
</gene>
<dbReference type="SUPFAM" id="SSF52799">
    <property type="entry name" value="(Phosphotyrosine protein) phosphatases II"/>
    <property type="match status" value="1"/>
</dbReference>
<accession>A0A226DY08</accession>
<dbReference type="GO" id="GO:0017017">
    <property type="term" value="F:MAP kinase tyrosine/serine/threonine phosphatase activity"/>
    <property type="evidence" value="ECO:0007669"/>
    <property type="project" value="InterPro"/>
</dbReference>
<dbReference type="InterPro" id="IPR008343">
    <property type="entry name" value="MKP"/>
</dbReference>
<sequence length="361" mass="38899">MQDIHPDVVTADQLVNEILRRQSLSRSSPSSNSSSSVPTPADDMTDGGGEMEGSRRGSSATATVDTFERAMSVEEEEEPASFAATSSEVVILDCQNPVDFQECHIRGALNVTFPAIMIRRIAAGKIDIFEKSKELKAKIANAKITFVVYDGFQQNVSCGGTIPSGVGDGELSELVHLIAKKLAQNGCPVATLNGGLSTFREQYPEWVETSESKKMLAASASSSSAEPSPDPAYRPGEVPLLGLGSLASLKIQDDPDACDSCIGLDPDDAFPVEIIPNLYLGNASISKDQSLLEKHNIKHILNVTPDLPNVFEGTIRYLQIPISDHFSDAFRMLGYFIPAIQFIGKKVVLTNPRGGRWIGID</sequence>
<dbReference type="SMART" id="SM00450">
    <property type="entry name" value="RHOD"/>
    <property type="match status" value="1"/>
</dbReference>
<comment type="caution">
    <text evidence="4">The sequence shown here is derived from an EMBL/GenBank/DDBJ whole genome shotgun (WGS) entry which is preliminary data.</text>
</comment>
<dbReference type="InterPro" id="IPR036873">
    <property type="entry name" value="Rhodanese-like_dom_sf"/>
</dbReference>
<feature type="region of interest" description="Disordered" evidence="2">
    <location>
        <begin position="20"/>
        <end position="64"/>
    </location>
</feature>
<dbReference type="AlphaFoldDB" id="A0A226DY08"/>
<dbReference type="GO" id="GO:0043409">
    <property type="term" value="P:negative regulation of MAPK cascade"/>
    <property type="evidence" value="ECO:0007669"/>
    <property type="project" value="TreeGrafter"/>
</dbReference>
<dbReference type="InterPro" id="IPR001763">
    <property type="entry name" value="Rhodanese-like_dom"/>
</dbReference>
<dbReference type="Pfam" id="PF00581">
    <property type="entry name" value="Rhodanese"/>
    <property type="match status" value="1"/>
</dbReference>
<dbReference type="Gene3D" id="3.90.190.10">
    <property type="entry name" value="Protein tyrosine phosphatase superfamily"/>
    <property type="match status" value="1"/>
</dbReference>
<keyword evidence="1" id="KW-0378">Hydrolase</keyword>
<evidence type="ECO:0000313" key="5">
    <source>
        <dbReference type="Proteomes" id="UP000198287"/>
    </source>
</evidence>
<dbReference type="Proteomes" id="UP000198287">
    <property type="component" value="Unassembled WGS sequence"/>
</dbReference>
<dbReference type="EMBL" id="LNIX01000009">
    <property type="protein sequence ID" value="OXA50355.1"/>
    <property type="molecule type" value="Genomic_DNA"/>
</dbReference>
<proteinExistence type="predicted"/>
<dbReference type="SUPFAM" id="SSF52821">
    <property type="entry name" value="Rhodanese/Cell cycle control phosphatase"/>
    <property type="match status" value="1"/>
</dbReference>